<dbReference type="Proteomes" id="UP000472320">
    <property type="component" value="Unassembled WGS sequence"/>
</dbReference>
<gene>
    <name evidence="2" type="ORF">GM658_21875</name>
</gene>
<dbReference type="PANTHER" id="PTHR34109:SF1">
    <property type="entry name" value="VOC DOMAIN-CONTAINING PROTEIN"/>
    <property type="match status" value="1"/>
</dbReference>
<dbReference type="InterPro" id="IPR037523">
    <property type="entry name" value="VOC_core"/>
</dbReference>
<dbReference type="PROSITE" id="PS51819">
    <property type="entry name" value="VOC"/>
    <property type="match status" value="1"/>
</dbReference>
<dbReference type="InterPro" id="IPR029068">
    <property type="entry name" value="Glyas_Bleomycin-R_OHBP_Dase"/>
</dbReference>
<dbReference type="InterPro" id="IPR004360">
    <property type="entry name" value="Glyas_Fos-R_dOase_dom"/>
</dbReference>
<organism evidence="2 3">
    <name type="scientific">Massilia eburnea</name>
    <dbReference type="NCBI Taxonomy" id="1776165"/>
    <lineage>
        <taxon>Bacteria</taxon>
        <taxon>Pseudomonadati</taxon>
        <taxon>Pseudomonadota</taxon>
        <taxon>Betaproteobacteria</taxon>
        <taxon>Burkholderiales</taxon>
        <taxon>Oxalobacteraceae</taxon>
        <taxon>Telluria group</taxon>
        <taxon>Massilia</taxon>
    </lineage>
</organism>
<dbReference type="AlphaFoldDB" id="A0A6L6QM65"/>
<reference evidence="2 3" key="1">
    <citation type="submission" date="2019-11" db="EMBL/GenBank/DDBJ databases">
        <title>Type strains purchased from KCTC, JCM and DSMZ.</title>
        <authorList>
            <person name="Lu H."/>
        </authorList>
    </citation>
    <scope>NUCLEOTIDE SEQUENCE [LARGE SCALE GENOMIC DNA]</scope>
    <source>
        <strain evidence="2 3">JCM 31587</strain>
    </source>
</reference>
<dbReference type="Pfam" id="PF00903">
    <property type="entry name" value="Glyoxalase"/>
    <property type="match status" value="1"/>
</dbReference>
<feature type="domain" description="VOC" evidence="1">
    <location>
        <begin position="8"/>
        <end position="136"/>
    </location>
</feature>
<dbReference type="RefSeq" id="WP_155456180.1">
    <property type="nucleotide sequence ID" value="NZ_WNKX01000020.1"/>
</dbReference>
<proteinExistence type="predicted"/>
<dbReference type="CDD" id="cd08355">
    <property type="entry name" value="TioX_like"/>
    <property type="match status" value="1"/>
</dbReference>
<dbReference type="OrthoDB" id="9806868at2"/>
<accession>A0A6L6QM65</accession>
<evidence type="ECO:0000313" key="3">
    <source>
        <dbReference type="Proteomes" id="UP000472320"/>
    </source>
</evidence>
<protein>
    <submittedName>
        <fullName evidence="2">Glyoxalase</fullName>
    </submittedName>
</protein>
<sequence length="141" mass="15516">MTIPKATRATIMPCLRYRDAPAAIDWLCKTLGFKAALVVPNEDGTIAHAQLSYGNGMIMLSSIFDTEYGRLLKQPAQVGMAVTQSAYLVVNDADEVHARCVRAGAPIEMPLQDEDYGGRGFTCRDPEGHVWSIGTYDPWEH</sequence>
<dbReference type="EMBL" id="WNKX01000020">
    <property type="protein sequence ID" value="MTW13260.1"/>
    <property type="molecule type" value="Genomic_DNA"/>
</dbReference>
<comment type="caution">
    <text evidence="2">The sequence shown here is derived from an EMBL/GenBank/DDBJ whole genome shotgun (WGS) entry which is preliminary data.</text>
</comment>
<dbReference type="Gene3D" id="3.30.720.110">
    <property type="match status" value="1"/>
</dbReference>
<evidence type="ECO:0000259" key="1">
    <source>
        <dbReference type="PROSITE" id="PS51819"/>
    </source>
</evidence>
<dbReference type="Gene3D" id="3.30.720.120">
    <property type="match status" value="1"/>
</dbReference>
<dbReference type="SUPFAM" id="SSF54593">
    <property type="entry name" value="Glyoxalase/Bleomycin resistance protein/Dihydroxybiphenyl dioxygenase"/>
    <property type="match status" value="1"/>
</dbReference>
<name>A0A6L6QM65_9BURK</name>
<evidence type="ECO:0000313" key="2">
    <source>
        <dbReference type="EMBL" id="MTW13260.1"/>
    </source>
</evidence>
<keyword evidence="3" id="KW-1185">Reference proteome</keyword>
<dbReference type="PANTHER" id="PTHR34109">
    <property type="entry name" value="BNAUNNG04460D PROTEIN-RELATED"/>
    <property type="match status" value="1"/>
</dbReference>